<evidence type="ECO:0000313" key="3">
    <source>
        <dbReference type="Proteomes" id="UP000244722"/>
    </source>
</evidence>
<comment type="caution">
    <text evidence="2">The sequence shown here is derived from an EMBL/GenBank/DDBJ whole genome shotgun (WGS) entry which is preliminary data.</text>
</comment>
<accession>A0A2T6ZSU6</accession>
<gene>
    <name evidence="2" type="ORF">B9Z19DRAFT_1064984</name>
</gene>
<evidence type="ECO:0000313" key="2">
    <source>
        <dbReference type="EMBL" id="PUU78547.1"/>
    </source>
</evidence>
<protein>
    <submittedName>
        <fullName evidence="2">Uncharacterized protein</fullName>
    </submittedName>
</protein>
<proteinExistence type="predicted"/>
<evidence type="ECO:0000256" key="1">
    <source>
        <dbReference type="SAM" id="SignalP"/>
    </source>
</evidence>
<reference evidence="2 3" key="1">
    <citation type="submission" date="2017-04" db="EMBL/GenBank/DDBJ databases">
        <title>Draft genome sequence of Tuber borchii Vittad., a whitish edible truffle.</title>
        <authorList>
            <consortium name="DOE Joint Genome Institute"/>
            <person name="Murat C."/>
            <person name="Kuo A."/>
            <person name="Barry K.W."/>
            <person name="Clum A."/>
            <person name="Dockter R.B."/>
            <person name="Fauchery L."/>
            <person name="Iotti M."/>
            <person name="Kohler A."/>
            <person name="Labutti K."/>
            <person name="Lindquist E.A."/>
            <person name="Lipzen A."/>
            <person name="Ohm R.A."/>
            <person name="Wang M."/>
            <person name="Grigoriev I.V."/>
            <person name="Zambonelli A."/>
            <person name="Martin F.M."/>
        </authorList>
    </citation>
    <scope>NUCLEOTIDE SEQUENCE [LARGE SCALE GENOMIC DNA]</scope>
    <source>
        <strain evidence="2 3">Tbo3840</strain>
    </source>
</reference>
<keyword evidence="1" id="KW-0732">Signal</keyword>
<name>A0A2T6ZSU6_TUBBO</name>
<feature type="chain" id="PRO_5015537239" evidence="1">
    <location>
        <begin position="22"/>
        <end position="152"/>
    </location>
</feature>
<dbReference type="AlphaFoldDB" id="A0A2T6ZSU6"/>
<organism evidence="2 3">
    <name type="scientific">Tuber borchii</name>
    <name type="common">White truffle</name>
    <dbReference type="NCBI Taxonomy" id="42251"/>
    <lineage>
        <taxon>Eukaryota</taxon>
        <taxon>Fungi</taxon>
        <taxon>Dikarya</taxon>
        <taxon>Ascomycota</taxon>
        <taxon>Pezizomycotina</taxon>
        <taxon>Pezizomycetes</taxon>
        <taxon>Pezizales</taxon>
        <taxon>Tuberaceae</taxon>
        <taxon>Tuber</taxon>
    </lineage>
</organism>
<keyword evidence="3" id="KW-1185">Reference proteome</keyword>
<dbReference type="EMBL" id="NESQ01000117">
    <property type="protein sequence ID" value="PUU78547.1"/>
    <property type="molecule type" value="Genomic_DNA"/>
</dbReference>
<feature type="signal peptide" evidence="1">
    <location>
        <begin position="1"/>
        <end position="21"/>
    </location>
</feature>
<sequence length="152" mass="16920">MALSLSFSRFVPVGLPGLGLADCECGRANVWYCTAIQFAIPQCGKEALILHYDQYRYGQMLTLLTLPAQLHPNTHSKPPVTNPDSVQLLLVHLLDRAHNAVAVPVPVTSYGSTSEAWVYRKELEELPIANTPEETEKKSPRRALQRLIGEIR</sequence>
<dbReference type="Proteomes" id="UP000244722">
    <property type="component" value="Unassembled WGS sequence"/>
</dbReference>